<dbReference type="InterPro" id="IPR022049">
    <property type="entry name" value="FAM69_kinase_dom"/>
</dbReference>
<reference evidence="3 4" key="1">
    <citation type="journal article" date="2023" name="Sci. Data">
        <title>Genome assembly of the Korean intertidal mud-creeper Batillaria attramentaria.</title>
        <authorList>
            <person name="Patra A.K."/>
            <person name="Ho P.T."/>
            <person name="Jun S."/>
            <person name="Lee S.J."/>
            <person name="Kim Y."/>
            <person name="Won Y.J."/>
        </authorList>
    </citation>
    <scope>NUCLEOTIDE SEQUENCE [LARGE SCALE GENOMIC DNA]</scope>
    <source>
        <strain evidence="3">Wonlab-2016</strain>
    </source>
</reference>
<dbReference type="Pfam" id="PF12260">
    <property type="entry name" value="PIP49_C"/>
    <property type="match status" value="1"/>
</dbReference>
<keyword evidence="1" id="KW-1133">Transmembrane helix</keyword>
<dbReference type="Proteomes" id="UP001519460">
    <property type="component" value="Unassembled WGS sequence"/>
</dbReference>
<accession>A0ABD0KDJ8</accession>
<name>A0ABD0KDJ8_9CAEN</name>
<evidence type="ECO:0000259" key="2">
    <source>
        <dbReference type="Pfam" id="PF12260"/>
    </source>
</evidence>
<evidence type="ECO:0000313" key="4">
    <source>
        <dbReference type="Proteomes" id="UP001519460"/>
    </source>
</evidence>
<keyword evidence="1" id="KW-0812">Transmembrane</keyword>
<evidence type="ECO:0000256" key="1">
    <source>
        <dbReference type="SAM" id="Phobius"/>
    </source>
</evidence>
<sequence>MSFAQHKVPADHEAEHTHTDVMWSWRVPPRRLSWRRTGRLCSRLSRKKLLFWLLGGLCALFYFRVTILHLVHTCSKDPSLGYIEELCEMNRQGLVAGNMCSPLCDRGLIRYTGCTRDHSYKNVILVTCRDACQPGRTVPAVLKVRTSNVTSAVLHIPDKFATTQEATTLMTDIGSLAQYYLWEIAATSNVTQTEALRILWDQDVGQLSDLTPLRANAIWRSAGLLFQQEEYVLGQAFRHLRVFPAMYGTCGPYYVQESCPPGVIDPVELFKQKFLWVSPIRWSTRASAALAVLQLVKRLDGGMPDLFHMCDVKGEQFGLCEDGTARILDLDDTFLGRFPEVTERSGGVCYTHGDCPRIHRCHARCDFHTHRCYYNESQLLEVGTSPIVK</sequence>
<proteinExistence type="predicted"/>
<gene>
    <name evidence="3" type="ORF">BaRGS_00023586</name>
</gene>
<feature type="domain" description="FAM69 protein-kinase" evidence="2">
    <location>
        <begin position="225"/>
        <end position="374"/>
    </location>
</feature>
<feature type="transmembrane region" description="Helical" evidence="1">
    <location>
        <begin position="49"/>
        <end position="71"/>
    </location>
</feature>
<protein>
    <recommendedName>
        <fullName evidence="2">FAM69 protein-kinase domain-containing protein</fullName>
    </recommendedName>
</protein>
<dbReference type="PANTHER" id="PTHR21093">
    <property type="entry name" value="DIVERGENT PROTEIN KINASE DOMAIN 1C-RELATED"/>
    <property type="match status" value="1"/>
</dbReference>
<dbReference type="PANTHER" id="PTHR21093:SF2">
    <property type="entry name" value="DIVERGENT PROTEIN KINASE DOMAIN 1C"/>
    <property type="match status" value="1"/>
</dbReference>
<keyword evidence="4" id="KW-1185">Reference proteome</keyword>
<organism evidence="3 4">
    <name type="scientific">Batillaria attramentaria</name>
    <dbReference type="NCBI Taxonomy" id="370345"/>
    <lineage>
        <taxon>Eukaryota</taxon>
        <taxon>Metazoa</taxon>
        <taxon>Spiralia</taxon>
        <taxon>Lophotrochozoa</taxon>
        <taxon>Mollusca</taxon>
        <taxon>Gastropoda</taxon>
        <taxon>Caenogastropoda</taxon>
        <taxon>Sorbeoconcha</taxon>
        <taxon>Cerithioidea</taxon>
        <taxon>Batillariidae</taxon>
        <taxon>Batillaria</taxon>
    </lineage>
</organism>
<dbReference type="EMBL" id="JACVVK020000198">
    <property type="protein sequence ID" value="KAK7485176.1"/>
    <property type="molecule type" value="Genomic_DNA"/>
</dbReference>
<comment type="caution">
    <text evidence="3">The sequence shown here is derived from an EMBL/GenBank/DDBJ whole genome shotgun (WGS) entry which is preliminary data.</text>
</comment>
<dbReference type="AlphaFoldDB" id="A0ABD0KDJ8"/>
<keyword evidence="1" id="KW-0472">Membrane</keyword>
<evidence type="ECO:0000313" key="3">
    <source>
        <dbReference type="EMBL" id="KAK7485176.1"/>
    </source>
</evidence>